<sequence length="64" mass="6989">MERVLGERWSTGLDDIGVMVADRATTILPAPVAGLVGQIWWLLLIVFLFSLAIGWRLGAPGRGR</sequence>
<keyword evidence="1" id="KW-0812">Transmembrane</keyword>
<dbReference type="Proteomes" id="UP000215405">
    <property type="component" value="Unassembled WGS sequence"/>
</dbReference>
<keyword evidence="1" id="KW-1133">Transmembrane helix</keyword>
<evidence type="ECO:0000313" key="3">
    <source>
        <dbReference type="Proteomes" id="UP000215405"/>
    </source>
</evidence>
<evidence type="ECO:0000256" key="1">
    <source>
        <dbReference type="SAM" id="Phobius"/>
    </source>
</evidence>
<organism evidence="2 3">
    <name type="scientific">Notoacmeibacter marinus</name>
    <dbReference type="NCBI Taxonomy" id="1876515"/>
    <lineage>
        <taxon>Bacteria</taxon>
        <taxon>Pseudomonadati</taxon>
        <taxon>Pseudomonadota</taxon>
        <taxon>Alphaproteobacteria</taxon>
        <taxon>Hyphomicrobiales</taxon>
        <taxon>Notoacmeibacteraceae</taxon>
        <taxon>Notoacmeibacter</taxon>
    </lineage>
</organism>
<keyword evidence="3" id="KW-1185">Reference proteome</keyword>
<keyword evidence="1" id="KW-0472">Membrane</keyword>
<evidence type="ECO:0000313" key="2">
    <source>
        <dbReference type="EMBL" id="OXS99372.1"/>
    </source>
</evidence>
<feature type="transmembrane region" description="Helical" evidence="1">
    <location>
        <begin position="39"/>
        <end position="58"/>
    </location>
</feature>
<protein>
    <submittedName>
        <fullName evidence="2">Uncharacterized protein</fullName>
    </submittedName>
</protein>
<reference evidence="3" key="1">
    <citation type="journal article" date="2017" name="Int. J. Syst. Evol. Microbiol.">
        <title>Notoacmeibacter marinus gen. nov., sp. nov., isolated from the gut of a limpet and proposal of Notoacmeibacteraceae fam. nov. in the order Rhizobiales of the class Alphaproteobacteria.</title>
        <authorList>
            <person name="Huang Z."/>
            <person name="Guo F."/>
            <person name="Lai Q."/>
        </authorList>
    </citation>
    <scope>NUCLEOTIDE SEQUENCE [LARGE SCALE GENOMIC DNA]</scope>
    <source>
        <strain evidence="3">XMTR2A4</strain>
    </source>
</reference>
<comment type="caution">
    <text evidence="2">The sequence shown here is derived from an EMBL/GenBank/DDBJ whole genome shotgun (WGS) entry which is preliminary data.</text>
</comment>
<dbReference type="RefSeq" id="WP_094078149.1">
    <property type="nucleotide sequence ID" value="NZ_NBYO01000003.1"/>
</dbReference>
<gene>
    <name evidence="2" type="ORF">B7H23_14510</name>
</gene>
<dbReference type="AlphaFoldDB" id="A0A231UTW9"/>
<name>A0A231UTW9_9HYPH</name>
<dbReference type="EMBL" id="NBYO01000003">
    <property type="protein sequence ID" value="OXS99372.1"/>
    <property type="molecule type" value="Genomic_DNA"/>
</dbReference>
<proteinExistence type="predicted"/>
<accession>A0A231UTW9</accession>